<dbReference type="Proteomes" id="UP000032142">
    <property type="component" value="Unassembled WGS sequence"/>
</dbReference>
<protein>
    <submittedName>
        <fullName evidence="1">Uncharacterized protein</fullName>
    </submittedName>
</protein>
<evidence type="ECO:0000313" key="2">
    <source>
        <dbReference type="Proteomes" id="UP000032142"/>
    </source>
</evidence>
<dbReference type="AlphaFoldDB" id="A0A0B0P6J4"/>
<evidence type="ECO:0000313" key="1">
    <source>
        <dbReference type="EMBL" id="KHG20680.1"/>
    </source>
</evidence>
<accession>A0A0B0P6J4</accession>
<gene>
    <name evidence="1" type="ORF">F383_24099</name>
</gene>
<sequence>MPMPCPRHGLTLTIETEADAMSHTWSYTSSHIFMPMLCPEHGLTLTPPYVSMPCPRHGLTLTHLVVDACPRHVLC</sequence>
<reference evidence="2" key="1">
    <citation type="submission" date="2014-09" db="EMBL/GenBank/DDBJ databases">
        <authorList>
            <person name="Mudge J."/>
            <person name="Ramaraj T."/>
            <person name="Lindquist I.E."/>
            <person name="Bharti A.K."/>
            <person name="Sundararajan A."/>
            <person name="Cameron C.T."/>
            <person name="Woodward J.E."/>
            <person name="May G.D."/>
            <person name="Brubaker C."/>
            <person name="Broadhvest J."/>
            <person name="Wilkins T.A."/>
        </authorList>
    </citation>
    <scope>NUCLEOTIDE SEQUENCE</scope>
    <source>
        <strain evidence="2">cv. AKA8401</strain>
    </source>
</reference>
<keyword evidence="2" id="KW-1185">Reference proteome</keyword>
<dbReference type="EMBL" id="KN416368">
    <property type="protein sequence ID" value="KHG20680.1"/>
    <property type="molecule type" value="Genomic_DNA"/>
</dbReference>
<organism evidence="1 2">
    <name type="scientific">Gossypium arboreum</name>
    <name type="common">Tree cotton</name>
    <name type="synonym">Gossypium nanking</name>
    <dbReference type="NCBI Taxonomy" id="29729"/>
    <lineage>
        <taxon>Eukaryota</taxon>
        <taxon>Viridiplantae</taxon>
        <taxon>Streptophyta</taxon>
        <taxon>Embryophyta</taxon>
        <taxon>Tracheophyta</taxon>
        <taxon>Spermatophyta</taxon>
        <taxon>Magnoliopsida</taxon>
        <taxon>eudicotyledons</taxon>
        <taxon>Gunneridae</taxon>
        <taxon>Pentapetalae</taxon>
        <taxon>rosids</taxon>
        <taxon>malvids</taxon>
        <taxon>Malvales</taxon>
        <taxon>Malvaceae</taxon>
        <taxon>Malvoideae</taxon>
        <taxon>Gossypium</taxon>
    </lineage>
</organism>
<proteinExistence type="predicted"/>
<name>A0A0B0P6J4_GOSAR</name>